<dbReference type="Proteomes" id="UP000784294">
    <property type="component" value="Unassembled WGS sequence"/>
</dbReference>
<evidence type="ECO:0000256" key="1">
    <source>
        <dbReference type="SAM" id="MobiDB-lite"/>
    </source>
</evidence>
<evidence type="ECO:0000313" key="2">
    <source>
        <dbReference type="EMBL" id="VEL35988.1"/>
    </source>
</evidence>
<dbReference type="AlphaFoldDB" id="A0A448XG48"/>
<accession>A0A448XG48</accession>
<dbReference type="EMBL" id="CAAALY010251152">
    <property type="protein sequence ID" value="VEL35988.1"/>
    <property type="molecule type" value="Genomic_DNA"/>
</dbReference>
<name>A0A448XG48_9PLAT</name>
<feature type="region of interest" description="Disordered" evidence="1">
    <location>
        <begin position="1"/>
        <end position="38"/>
    </location>
</feature>
<protein>
    <submittedName>
        <fullName evidence="2">Uncharacterized protein</fullName>
    </submittedName>
</protein>
<keyword evidence="3" id="KW-1185">Reference proteome</keyword>
<sequence length="88" mass="9888">MTKLRRGDTGDAGETSGNVPRPRSYSGNDAADNGPRTRCVPISLSTNMTSFENSIQWTQDKVRFYQSSYHYDQVAKTRSNNFLTIHAL</sequence>
<proteinExistence type="predicted"/>
<evidence type="ECO:0000313" key="3">
    <source>
        <dbReference type="Proteomes" id="UP000784294"/>
    </source>
</evidence>
<organism evidence="2 3">
    <name type="scientific">Protopolystoma xenopodis</name>
    <dbReference type="NCBI Taxonomy" id="117903"/>
    <lineage>
        <taxon>Eukaryota</taxon>
        <taxon>Metazoa</taxon>
        <taxon>Spiralia</taxon>
        <taxon>Lophotrochozoa</taxon>
        <taxon>Platyhelminthes</taxon>
        <taxon>Monogenea</taxon>
        <taxon>Polyopisthocotylea</taxon>
        <taxon>Polystomatidea</taxon>
        <taxon>Polystomatidae</taxon>
        <taxon>Protopolystoma</taxon>
    </lineage>
</organism>
<reference evidence="2" key="1">
    <citation type="submission" date="2018-11" db="EMBL/GenBank/DDBJ databases">
        <authorList>
            <consortium name="Pathogen Informatics"/>
        </authorList>
    </citation>
    <scope>NUCLEOTIDE SEQUENCE</scope>
</reference>
<comment type="caution">
    <text evidence="2">The sequence shown here is derived from an EMBL/GenBank/DDBJ whole genome shotgun (WGS) entry which is preliminary data.</text>
</comment>
<gene>
    <name evidence="2" type="ORF">PXEA_LOCUS29428</name>
</gene>